<dbReference type="PANTHER" id="PTHR43280:SF2">
    <property type="entry name" value="HTH-TYPE TRANSCRIPTIONAL REGULATOR EXSA"/>
    <property type="match status" value="1"/>
</dbReference>
<evidence type="ECO:0000256" key="3">
    <source>
        <dbReference type="ARBA" id="ARBA00023163"/>
    </source>
</evidence>
<dbReference type="PROSITE" id="PS00041">
    <property type="entry name" value="HTH_ARAC_FAMILY_1"/>
    <property type="match status" value="1"/>
</dbReference>
<dbReference type="InterPro" id="IPR018771">
    <property type="entry name" value="PocR_dom"/>
</dbReference>
<organism evidence="5 6">
    <name type="scientific">Laedolimicola intestinihominis</name>
    <dbReference type="NCBI Taxonomy" id="3133166"/>
    <lineage>
        <taxon>Bacteria</taxon>
        <taxon>Bacillati</taxon>
        <taxon>Bacillota</taxon>
        <taxon>Clostridia</taxon>
        <taxon>Lachnospirales</taxon>
        <taxon>Lachnospiraceae</taxon>
        <taxon>Laedolimicola</taxon>
    </lineage>
</organism>
<reference evidence="5 6" key="1">
    <citation type="submission" date="2024-03" db="EMBL/GenBank/DDBJ databases">
        <title>Human intestinal bacterial collection.</title>
        <authorList>
            <person name="Pauvert C."/>
            <person name="Hitch T.C.A."/>
            <person name="Clavel T."/>
        </authorList>
    </citation>
    <scope>NUCLEOTIDE SEQUENCE [LARGE SCALE GENOMIC DNA]</scope>
    <source>
        <strain evidence="5 6">CLA-AA-H132</strain>
    </source>
</reference>
<gene>
    <name evidence="5" type="ORF">WMO29_14905</name>
</gene>
<dbReference type="PANTHER" id="PTHR43280">
    <property type="entry name" value="ARAC-FAMILY TRANSCRIPTIONAL REGULATOR"/>
    <property type="match status" value="1"/>
</dbReference>
<dbReference type="InterPro" id="IPR009057">
    <property type="entry name" value="Homeodomain-like_sf"/>
</dbReference>
<name>A0ABV1FL55_9FIRM</name>
<proteinExistence type="predicted"/>
<dbReference type="Gene3D" id="1.10.10.60">
    <property type="entry name" value="Homeodomain-like"/>
    <property type="match status" value="2"/>
</dbReference>
<dbReference type="InterPro" id="IPR018060">
    <property type="entry name" value="HTH_AraC"/>
</dbReference>
<dbReference type="PRINTS" id="PR00032">
    <property type="entry name" value="HTHARAC"/>
</dbReference>
<keyword evidence="2" id="KW-0238">DNA-binding</keyword>
<evidence type="ECO:0000256" key="1">
    <source>
        <dbReference type="ARBA" id="ARBA00023015"/>
    </source>
</evidence>
<dbReference type="EMBL" id="JBBMFE010000018">
    <property type="protein sequence ID" value="MEQ2473761.1"/>
    <property type="molecule type" value="Genomic_DNA"/>
</dbReference>
<evidence type="ECO:0000313" key="5">
    <source>
        <dbReference type="EMBL" id="MEQ2473761.1"/>
    </source>
</evidence>
<evidence type="ECO:0000313" key="6">
    <source>
        <dbReference type="Proteomes" id="UP001438008"/>
    </source>
</evidence>
<dbReference type="Pfam" id="PF12833">
    <property type="entry name" value="HTH_18"/>
    <property type="match status" value="1"/>
</dbReference>
<keyword evidence="3" id="KW-0804">Transcription</keyword>
<accession>A0ABV1FL55</accession>
<dbReference type="InterPro" id="IPR020449">
    <property type="entry name" value="Tscrpt_reg_AraC-type_HTH"/>
</dbReference>
<keyword evidence="6" id="KW-1185">Reference proteome</keyword>
<dbReference type="InterPro" id="IPR018062">
    <property type="entry name" value="HTH_AraC-typ_CS"/>
</dbReference>
<keyword evidence="1" id="KW-0805">Transcription regulation</keyword>
<feature type="domain" description="HTH araC/xylS-type" evidence="4">
    <location>
        <begin position="209"/>
        <end position="306"/>
    </location>
</feature>
<dbReference type="SUPFAM" id="SSF46689">
    <property type="entry name" value="Homeodomain-like"/>
    <property type="match status" value="2"/>
</dbReference>
<evidence type="ECO:0000256" key="2">
    <source>
        <dbReference type="ARBA" id="ARBA00023125"/>
    </source>
</evidence>
<sequence>MEVKLYEYIEKKKLEKLLECLYSCLELPLQALNENGQTLCGFGISTPFCDCFKKLLSVYSTPKDSCRELHADAALRALKSQKPYIFSCHANLNHLVYPLYHDSEALGCILIGPFLTAPADTDMLSDIGERYGLPPKPLLELCEYTSSISLVSPEKAEQISWLLSYMLPPLFSAKSDSCSFCTTSCSSCSKKQSAAREGGNYRNEQELMTAAIAYISEHYDQPLTLKETADHVKLNPSYFSALFKQCSGSTFKEFLNYTRIEESKKYLINTNYSIIDIAIATGFEDQSYFTKVFKKYTGMTPRQYRN</sequence>
<dbReference type="RefSeq" id="WP_349165329.1">
    <property type="nucleotide sequence ID" value="NZ_JBBMFE010000018.1"/>
</dbReference>
<evidence type="ECO:0000259" key="4">
    <source>
        <dbReference type="PROSITE" id="PS01124"/>
    </source>
</evidence>
<comment type="caution">
    <text evidence="5">The sequence shown here is derived from an EMBL/GenBank/DDBJ whole genome shotgun (WGS) entry which is preliminary data.</text>
</comment>
<dbReference type="Proteomes" id="UP001438008">
    <property type="component" value="Unassembled WGS sequence"/>
</dbReference>
<dbReference type="PROSITE" id="PS01124">
    <property type="entry name" value="HTH_ARAC_FAMILY_2"/>
    <property type="match status" value="1"/>
</dbReference>
<dbReference type="Pfam" id="PF10114">
    <property type="entry name" value="PocR"/>
    <property type="match status" value="1"/>
</dbReference>
<protein>
    <submittedName>
        <fullName evidence="5">AraC family transcriptional regulator</fullName>
    </submittedName>
</protein>
<dbReference type="SMART" id="SM00342">
    <property type="entry name" value="HTH_ARAC"/>
    <property type="match status" value="1"/>
</dbReference>